<evidence type="ECO:0000259" key="9">
    <source>
        <dbReference type="PROSITE" id="PS50850"/>
    </source>
</evidence>
<dbReference type="PANTHER" id="PTHR43826:SF6">
    <property type="entry name" value="GLYCEROL-3-PHOSPHATE TRANSPORTER"/>
    <property type="match status" value="1"/>
</dbReference>
<dbReference type="InterPro" id="IPR005267">
    <property type="entry name" value="G3P_transporter"/>
</dbReference>
<feature type="transmembrane region" description="Helical" evidence="8">
    <location>
        <begin position="64"/>
        <end position="83"/>
    </location>
</feature>
<evidence type="ECO:0000313" key="11">
    <source>
        <dbReference type="Proteomes" id="UP001222800"/>
    </source>
</evidence>
<gene>
    <name evidence="10" type="primary">glpT</name>
    <name evidence="10" type="ORF">P4S50_19640</name>
</gene>
<feature type="transmembrane region" description="Helical" evidence="8">
    <location>
        <begin position="321"/>
        <end position="337"/>
    </location>
</feature>
<feature type="transmembrane region" description="Helical" evidence="8">
    <location>
        <begin position="186"/>
        <end position="205"/>
    </location>
</feature>
<dbReference type="NCBIfam" id="TIGR00712">
    <property type="entry name" value="glpT"/>
    <property type="match status" value="1"/>
</dbReference>
<reference evidence="10 11" key="1">
    <citation type="submission" date="2023-03" db="EMBL/GenBank/DDBJ databases">
        <title>Complete genome sequence of Tepidibacter sp. SWIR-1, isolated from a deep-sea hydrothermal vent.</title>
        <authorList>
            <person name="Li X."/>
        </authorList>
    </citation>
    <scope>NUCLEOTIDE SEQUENCE [LARGE SCALE GENOMIC DNA]</scope>
    <source>
        <strain evidence="10 11">SWIR-1</strain>
    </source>
</reference>
<keyword evidence="3" id="KW-0813">Transport</keyword>
<feature type="transmembrane region" description="Helical" evidence="8">
    <location>
        <begin position="26"/>
        <end position="44"/>
    </location>
</feature>
<dbReference type="InterPro" id="IPR051337">
    <property type="entry name" value="OPA_Antiporter"/>
</dbReference>
<comment type="similarity">
    <text evidence="2">Belongs to the major facilitator superfamily. Organophosphate:Pi antiporter (OPA) (TC 2.A.1.4) family.</text>
</comment>
<dbReference type="PROSITE" id="PS00942">
    <property type="entry name" value="GLPT"/>
    <property type="match status" value="1"/>
</dbReference>
<dbReference type="EMBL" id="CP120733">
    <property type="protein sequence ID" value="WFD10443.1"/>
    <property type="molecule type" value="Genomic_DNA"/>
</dbReference>
<feature type="transmembrane region" description="Helical" evidence="8">
    <location>
        <begin position="380"/>
        <end position="399"/>
    </location>
</feature>
<dbReference type="SUPFAM" id="SSF103473">
    <property type="entry name" value="MFS general substrate transporter"/>
    <property type="match status" value="1"/>
</dbReference>
<dbReference type="Pfam" id="PF07690">
    <property type="entry name" value="MFS_1"/>
    <property type="match status" value="1"/>
</dbReference>
<feature type="transmembrane region" description="Helical" evidence="8">
    <location>
        <begin position="343"/>
        <end position="368"/>
    </location>
</feature>
<dbReference type="InterPro" id="IPR020846">
    <property type="entry name" value="MFS_dom"/>
</dbReference>
<dbReference type="InterPro" id="IPR011701">
    <property type="entry name" value="MFS"/>
</dbReference>
<dbReference type="InterPro" id="IPR036259">
    <property type="entry name" value="MFS_trans_sf"/>
</dbReference>
<proteinExistence type="inferred from homology"/>
<dbReference type="RefSeq" id="WP_277732411.1">
    <property type="nucleotide sequence ID" value="NZ_CP120733.1"/>
</dbReference>
<feature type="domain" description="Major facilitator superfamily (MFS) profile" evidence="9">
    <location>
        <begin position="26"/>
        <end position="434"/>
    </location>
</feature>
<evidence type="ECO:0000256" key="1">
    <source>
        <dbReference type="ARBA" id="ARBA00004651"/>
    </source>
</evidence>
<dbReference type="PROSITE" id="PS50850">
    <property type="entry name" value="MFS"/>
    <property type="match status" value="1"/>
</dbReference>
<comment type="subcellular location">
    <subcellularLocation>
        <location evidence="1">Cell membrane</location>
        <topology evidence="1">Multi-pass membrane protein</topology>
    </subcellularLocation>
</comment>
<feature type="transmembrane region" description="Helical" evidence="8">
    <location>
        <begin position="157"/>
        <end position="180"/>
    </location>
</feature>
<accession>A0ABY8EBY2</accession>
<feature type="transmembrane region" description="Helical" evidence="8">
    <location>
        <begin position="411"/>
        <end position="430"/>
    </location>
</feature>
<keyword evidence="6 8" id="KW-0472">Membrane</keyword>
<name>A0ABY8EBY2_9FIRM</name>
<evidence type="ECO:0000313" key="10">
    <source>
        <dbReference type="EMBL" id="WFD10443.1"/>
    </source>
</evidence>
<dbReference type="Proteomes" id="UP001222800">
    <property type="component" value="Chromosome"/>
</dbReference>
<dbReference type="InterPro" id="IPR021159">
    <property type="entry name" value="Sugar-P_transporter_CS"/>
</dbReference>
<dbReference type="PIRSF" id="PIRSF002808">
    <property type="entry name" value="Hexose_phosphate_transp"/>
    <property type="match status" value="1"/>
</dbReference>
<sequence length="447" mass="49266">MLEMFRPAPAIERMADDKIDDAYKRYRFQVFMSIFIGYAAYYFIRKNFNMASPYLIETYGYTKAQVGAVGSALGLAYGISKFVMGNISDRCNPRYFMSAGLILSGIVNLMFGFASSITMLCILMFLNGWFQGMGWPPCGRTMTHWFSDKERGVKMSFWNVAHNIGGALVPTLALAGLAIFSTWRGMFYFPAALSIAIGIGIFIFMKDTPQSVGLPPIEEYKNDYPDVKVDDRERELSGKEILVKYVLCNKYIWYIAIANIFVYLVRYGIMDWIPVYLKEVKGFNIKEAGVAFALFEWAAIPGTIIVGWLSDKVFHGRRAPMGIICMVGVIAAVYTYWTSDSVMAINIAVASVGALIYGPVMLIGVAALDYVPKKAAGTAAGFTGLFGYVGGAVSANIIIGAVVDSAGWDGAFKLIIGACVLSIIFLGLTWNTHDRSKENTEKDVVNA</sequence>
<dbReference type="PANTHER" id="PTHR43826">
    <property type="entry name" value="GLUCOSE-6-PHOSPHATE EXCHANGER SLC37A4"/>
    <property type="match status" value="1"/>
</dbReference>
<organism evidence="10 11">
    <name type="scientific">Tepidibacter hydrothermalis</name>
    <dbReference type="NCBI Taxonomy" id="3036126"/>
    <lineage>
        <taxon>Bacteria</taxon>
        <taxon>Bacillati</taxon>
        <taxon>Bacillota</taxon>
        <taxon>Clostridia</taxon>
        <taxon>Peptostreptococcales</taxon>
        <taxon>Peptostreptococcaceae</taxon>
        <taxon>Tepidibacter</taxon>
    </lineage>
</organism>
<dbReference type="NCBIfam" id="TIGR00881">
    <property type="entry name" value="2A0104"/>
    <property type="match status" value="1"/>
</dbReference>
<dbReference type="Gene3D" id="1.20.1250.20">
    <property type="entry name" value="MFS general substrate transporter like domains"/>
    <property type="match status" value="2"/>
</dbReference>
<keyword evidence="5 8" id="KW-1133">Transmembrane helix</keyword>
<evidence type="ECO:0000256" key="8">
    <source>
        <dbReference type="SAM" id="Phobius"/>
    </source>
</evidence>
<evidence type="ECO:0000256" key="6">
    <source>
        <dbReference type="ARBA" id="ARBA00023136"/>
    </source>
</evidence>
<dbReference type="InterPro" id="IPR000849">
    <property type="entry name" value="Sugar_P_transporter"/>
</dbReference>
<evidence type="ECO:0000256" key="4">
    <source>
        <dbReference type="ARBA" id="ARBA00022692"/>
    </source>
</evidence>
<feature type="transmembrane region" description="Helical" evidence="8">
    <location>
        <begin position="289"/>
        <end position="309"/>
    </location>
</feature>
<evidence type="ECO:0000256" key="5">
    <source>
        <dbReference type="ARBA" id="ARBA00022989"/>
    </source>
</evidence>
<keyword evidence="4 8" id="KW-0812">Transmembrane</keyword>
<protein>
    <recommendedName>
        <fullName evidence="7">Glycerol-3-phosphate transporter</fullName>
    </recommendedName>
</protein>
<evidence type="ECO:0000256" key="2">
    <source>
        <dbReference type="ARBA" id="ARBA00009598"/>
    </source>
</evidence>
<feature type="transmembrane region" description="Helical" evidence="8">
    <location>
        <begin position="251"/>
        <end position="269"/>
    </location>
</feature>
<dbReference type="CDD" id="cd17345">
    <property type="entry name" value="MFS_GlpT"/>
    <property type="match status" value="1"/>
</dbReference>
<evidence type="ECO:0000256" key="3">
    <source>
        <dbReference type="ARBA" id="ARBA00022448"/>
    </source>
</evidence>
<evidence type="ECO:0000256" key="7">
    <source>
        <dbReference type="NCBIfam" id="TIGR00712"/>
    </source>
</evidence>
<keyword evidence="11" id="KW-1185">Reference proteome</keyword>